<protein>
    <submittedName>
        <fullName evidence="1">Uncharacterized protein</fullName>
    </submittedName>
</protein>
<comment type="caution">
    <text evidence="1">The sequence shown here is derived from an EMBL/GenBank/DDBJ whole genome shotgun (WGS) entry which is preliminary data.</text>
</comment>
<dbReference type="InterPro" id="IPR053008">
    <property type="entry name" value="Phomopsin_biosynth_assoc"/>
</dbReference>
<dbReference type="PANTHER" id="PTHR35896">
    <property type="entry name" value="IG-LIKE DOMAIN-CONTAINING PROTEIN"/>
    <property type="match status" value="1"/>
</dbReference>
<proteinExistence type="predicted"/>
<dbReference type="PANTHER" id="PTHR35896:SF3">
    <property type="entry name" value="MAJOR FACILITATOR SUPERFAMILY TRANSPORTER"/>
    <property type="match status" value="1"/>
</dbReference>
<dbReference type="AlphaFoldDB" id="A0A9P4Q366"/>
<dbReference type="OrthoDB" id="3501153at2759"/>
<name>A0A9P4Q366_9PEZI</name>
<sequence>MRSSSYDCSPKLGKGKDGCNCGSSVAEAIERGCKFDSLAMARLPPHCRDDELTAEFNTKGTGPNGTWVYYADTAHTIPVDAADVARMGDDPFARVRMDKNWHQIHCVFDWLKQFRSQTRGTIVEPRSNTESHIKHCGTVMREPGYGTISGVALNTNAEE</sequence>
<accession>A0A9P4Q366</accession>
<reference evidence="1" key="1">
    <citation type="journal article" date="2020" name="Stud. Mycol.">
        <title>101 Dothideomycetes genomes: a test case for predicting lifestyles and emergence of pathogens.</title>
        <authorList>
            <person name="Haridas S."/>
            <person name="Albert R."/>
            <person name="Binder M."/>
            <person name="Bloem J."/>
            <person name="Labutti K."/>
            <person name="Salamov A."/>
            <person name="Andreopoulos B."/>
            <person name="Baker S."/>
            <person name="Barry K."/>
            <person name="Bills G."/>
            <person name="Bluhm B."/>
            <person name="Cannon C."/>
            <person name="Castanera R."/>
            <person name="Culley D."/>
            <person name="Daum C."/>
            <person name="Ezra D."/>
            <person name="Gonzalez J."/>
            <person name="Henrissat B."/>
            <person name="Kuo A."/>
            <person name="Liang C."/>
            <person name="Lipzen A."/>
            <person name="Lutzoni F."/>
            <person name="Magnuson J."/>
            <person name="Mondo S."/>
            <person name="Nolan M."/>
            <person name="Ohm R."/>
            <person name="Pangilinan J."/>
            <person name="Park H.-J."/>
            <person name="Ramirez L."/>
            <person name="Alfaro M."/>
            <person name="Sun H."/>
            <person name="Tritt A."/>
            <person name="Yoshinaga Y."/>
            <person name="Zwiers L.-H."/>
            <person name="Turgeon B."/>
            <person name="Goodwin S."/>
            <person name="Spatafora J."/>
            <person name="Crous P."/>
            <person name="Grigoriev I."/>
        </authorList>
    </citation>
    <scope>NUCLEOTIDE SEQUENCE</scope>
    <source>
        <strain evidence="1">CBS 116435</strain>
    </source>
</reference>
<evidence type="ECO:0000313" key="1">
    <source>
        <dbReference type="EMBL" id="KAF2719732.1"/>
    </source>
</evidence>
<keyword evidence="2" id="KW-1185">Reference proteome</keyword>
<gene>
    <name evidence="1" type="ORF">K431DRAFT_227965</name>
</gene>
<dbReference type="Proteomes" id="UP000799441">
    <property type="component" value="Unassembled WGS sequence"/>
</dbReference>
<dbReference type="EMBL" id="MU003807">
    <property type="protein sequence ID" value="KAF2719732.1"/>
    <property type="molecule type" value="Genomic_DNA"/>
</dbReference>
<evidence type="ECO:0000313" key="2">
    <source>
        <dbReference type="Proteomes" id="UP000799441"/>
    </source>
</evidence>
<organism evidence="1 2">
    <name type="scientific">Polychaeton citri CBS 116435</name>
    <dbReference type="NCBI Taxonomy" id="1314669"/>
    <lineage>
        <taxon>Eukaryota</taxon>
        <taxon>Fungi</taxon>
        <taxon>Dikarya</taxon>
        <taxon>Ascomycota</taxon>
        <taxon>Pezizomycotina</taxon>
        <taxon>Dothideomycetes</taxon>
        <taxon>Dothideomycetidae</taxon>
        <taxon>Capnodiales</taxon>
        <taxon>Capnodiaceae</taxon>
        <taxon>Polychaeton</taxon>
    </lineage>
</organism>